<comment type="caution">
    <text evidence="1">The sequence shown here is derived from an EMBL/GenBank/DDBJ whole genome shotgun (WGS) entry which is preliminary data.</text>
</comment>
<sequence>MMARCAPMLLYVARRAPSLFIMRVAQN</sequence>
<protein>
    <submittedName>
        <fullName evidence="1">Uncharacterized protein</fullName>
    </submittedName>
</protein>
<evidence type="ECO:0000313" key="1">
    <source>
        <dbReference type="EMBL" id="MCI78874.1"/>
    </source>
</evidence>
<keyword evidence="2" id="KW-1185">Reference proteome</keyword>
<dbReference type="Proteomes" id="UP000265520">
    <property type="component" value="Unassembled WGS sequence"/>
</dbReference>
<dbReference type="AlphaFoldDB" id="A0A392US64"/>
<dbReference type="EMBL" id="LXQA010960826">
    <property type="protein sequence ID" value="MCI78874.1"/>
    <property type="molecule type" value="Genomic_DNA"/>
</dbReference>
<reference evidence="1 2" key="1">
    <citation type="journal article" date="2018" name="Front. Plant Sci.">
        <title>Red Clover (Trifolium pratense) and Zigzag Clover (T. medium) - A Picture of Genomic Similarities and Differences.</title>
        <authorList>
            <person name="Dluhosova J."/>
            <person name="Istvanek J."/>
            <person name="Nedelnik J."/>
            <person name="Repkova J."/>
        </authorList>
    </citation>
    <scope>NUCLEOTIDE SEQUENCE [LARGE SCALE GENOMIC DNA]</scope>
    <source>
        <strain evidence="2">cv. 10/8</strain>
        <tissue evidence="1">Leaf</tissue>
    </source>
</reference>
<organism evidence="1 2">
    <name type="scientific">Trifolium medium</name>
    <dbReference type="NCBI Taxonomy" id="97028"/>
    <lineage>
        <taxon>Eukaryota</taxon>
        <taxon>Viridiplantae</taxon>
        <taxon>Streptophyta</taxon>
        <taxon>Embryophyta</taxon>
        <taxon>Tracheophyta</taxon>
        <taxon>Spermatophyta</taxon>
        <taxon>Magnoliopsida</taxon>
        <taxon>eudicotyledons</taxon>
        <taxon>Gunneridae</taxon>
        <taxon>Pentapetalae</taxon>
        <taxon>rosids</taxon>
        <taxon>fabids</taxon>
        <taxon>Fabales</taxon>
        <taxon>Fabaceae</taxon>
        <taxon>Papilionoideae</taxon>
        <taxon>50 kb inversion clade</taxon>
        <taxon>NPAAA clade</taxon>
        <taxon>Hologalegina</taxon>
        <taxon>IRL clade</taxon>
        <taxon>Trifolieae</taxon>
        <taxon>Trifolium</taxon>
    </lineage>
</organism>
<name>A0A392US64_9FABA</name>
<feature type="non-terminal residue" evidence="1">
    <location>
        <position position="27"/>
    </location>
</feature>
<proteinExistence type="predicted"/>
<accession>A0A392US64</accession>
<gene>
    <name evidence="1" type="ORF">A2U01_0100145</name>
</gene>
<evidence type="ECO:0000313" key="2">
    <source>
        <dbReference type="Proteomes" id="UP000265520"/>
    </source>
</evidence>